<dbReference type="GO" id="GO:0047355">
    <property type="term" value="F:CDP-glycerol glycerophosphotransferase activity"/>
    <property type="evidence" value="ECO:0007669"/>
    <property type="project" value="InterPro"/>
</dbReference>
<keyword evidence="7" id="KW-0175">Coiled coil</keyword>
<keyword evidence="5" id="KW-0777">Teichoic acid biosynthesis</keyword>
<accession>A0A413R699</accession>
<dbReference type="Gene3D" id="3.90.550.10">
    <property type="entry name" value="Spore Coat Polysaccharide Biosynthesis Protein SpsA, Chain A"/>
    <property type="match status" value="1"/>
</dbReference>
<evidence type="ECO:0000256" key="1">
    <source>
        <dbReference type="ARBA" id="ARBA00004202"/>
    </source>
</evidence>
<feature type="domain" description="Glycosyltransferase 2-like" evidence="8">
    <location>
        <begin position="4"/>
        <end position="121"/>
    </location>
</feature>
<keyword evidence="6" id="KW-0472">Membrane</keyword>
<dbReference type="Gene3D" id="3.40.50.11820">
    <property type="match status" value="1"/>
</dbReference>
<dbReference type="Pfam" id="PF00535">
    <property type="entry name" value="Glycos_transf_2"/>
    <property type="match status" value="1"/>
</dbReference>
<keyword evidence="3" id="KW-1003">Cell membrane</keyword>
<evidence type="ECO:0000313" key="10">
    <source>
        <dbReference type="Proteomes" id="UP000284779"/>
    </source>
</evidence>
<evidence type="ECO:0000256" key="7">
    <source>
        <dbReference type="SAM" id="Coils"/>
    </source>
</evidence>
<dbReference type="SUPFAM" id="SSF53448">
    <property type="entry name" value="Nucleotide-diphospho-sugar transferases"/>
    <property type="match status" value="1"/>
</dbReference>
<keyword evidence="4 9" id="KW-0808">Transferase</keyword>
<feature type="coiled-coil region" evidence="7">
    <location>
        <begin position="685"/>
        <end position="716"/>
    </location>
</feature>
<gene>
    <name evidence="9" type="ORF">DW944_09655</name>
</gene>
<protein>
    <submittedName>
        <fullName evidence="9">CDP-glycerol:glycerophosphate glycerophosphotransferase</fullName>
    </submittedName>
</protein>
<dbReference type="InterPro" id="IPR051612">
    <property type="entry name" value="Teichoic_Acid_Biosynth"/>
</dbReference>
<comment type="subcellular location">
    <subcellularLocation>
        <location evidence="1">Cell membrane</location>
        <topology evidence="1">Peripheral membrane protein</topology>
    </subcellularLocation>
</comment>
<comment type="similarity">
    <text evidence="2">Belongs to the CDP-glycerol glycerophosphotransferase family.</text>
</comment>
<dbReference type="SUPFAM" id="SSF53756">
    <property type="entry name" value="UDP-Glycosyltransferase/glycogen phosphorylase"/>
    <property type="match status" value="1"/>
</dbReference>
<dbReference type="GO" id="GO:0019350">
    <property type="term" value="P:teichoic acid biosynthetic process"/>
    <property type="evidence" value="ECO:0007669"/>
    <property type="project" value="UniProtKB-KW"/>
</dbReference>
<dbReference type="GO" id="GO:0005886">
    <property type="term" value="C:plasma membrane"/>
    <property type="evidence" value="ECO:0007669"/>
    <property type="project" value="UniProtKB-SubCell"/>
</dbReference>
<dbReference type="InterPro" id="IPR007554">
    <property type="entry name" value="Glycerophosphate_synth"/>
</dbReference>
<evidence type="ECO:0000256" key="3">
    <source>
        <dbReference type="ARBA" id="ARBA00022475"/>
    </source>
</evidence>
<keyword evidence="10" id="KW-1185">Reference proteome</keyword>
<comment type="caution">
    <text evidence="9">The sequence shown here is derived from an EMBL/GenBank/DDBJ whole genome shotgun (WGS) entry which is preliminary data.</text>
</comment>
<dbReference type="Gene3D" id="3.40.50.12580">
    <property type="match status" value="1"/>
</dbReference>
<evidence type="ECO:0000256" key="2">
    <source>
        <dbReference type="ARBA" id="ARBA00010488"/>
    </source>
</evidence>
<name>A0A413R699_9FIRM</name>
<dbReference type="InterPro" id="IPR001173">
    <property type="entry name" value="Glyco_trans_2-like"/>
</dbReference>
<dbReference type="Pfam" id="PF04464">
    <property type="entry name" value="Glyphos_transf"/>
    <property type="match status" value="1"/>
</dbReference>
<reference evidence="9 10" key="1">
    <citation type="submission" date="2018-08" db="EMBL/GenBank/DDBJ databases">
        <title>A genome reference for cultivated species of the human gut microbiota.</title>
        <authorList>
            <person name="Zou Y."/>
            <person name="Xue W."/>
            <person name="Luo G."/>
        </authorList>
    </citation>
    <scope>NUCLEOTIDE SEQUENCE [LARGE SCALE GENOMIC DNA]</scope>
    <source>
        <strain evidence="9 10">AM44-11BH</strain>
    </source>
</reference>
<evidence type="ECO:0000256" key="6">
    <source>
        <dbReference type="ARBA" id="ARBA00023136"/>
    </source>
</evidence>
<organism evidence="9 10">
    <name type="scientific">Eubacterium ventriosum</name>
    <dbReference type="NCBI Taxonomy" id="39496"/>
    <lineage>
        <taxon>Bacteria</taxon>
        <taxon>Bacillati</taxon>
        <taxon>Bacillota</taxon>
        <taxon>Clostridia</taxon>
        <taxon>Eubacteriales</taxon>
        <taxon>Eubacteriaceae</taxon>
        <taxon>Eubacterium</taxon>
    </lineage>
</organism>
<dbReference type="EMBL" id="QSFD01000009">
    <property type="protein sequence ID" value="RHA17443.1"/>
    <property type="molecule type" value="Genomic_DNA"/>
</dbReference>
<dbReference type="RefSeq" id="WP_117971159.1">
    <property type="nucleotide sequence ID" value="NZ_QSFD01000009.1"/>
</dbReference>
<dbReference type="AlphaFoldDB" id="A0A413R699"/>
<evidence type="ECO:0000256" key="5">
    <source>
        <dbReference type="ARBA" id="ARBA00022944"/>
    </source>
</evidence>
<dbReference type="InterPro" id="IPR043149">
    <property type="entry name" value="TagF_N"/>
</dbReference>
<dbReference type="CDD" id="cd00761">
    <property type="entry name" value="Glyco_tranf_GTA_type"/>
    <property type="match status" value="1"/>
</dbReference>
<dbReference type="InterPro" id="IPR029044">
    <property type="entry name" value="Nucleotide-diphossugar_trans"/>
</dbReference>
<dbReference type="InterPro" id="IPR043148">
    <property type="entry name" value="TagF_C"/>
</dbReference>
<dbReference type="PANTHER" id="PTHR37316">
    <property type="entry name" value="TEICHOIC ACID GLYCEROL-PHOSPHATE PRIMASE"/>
    <property type="match status" value="1"/>
</dbReference>
<dbReference type="Proteomes" id="UP000284779">
    <property type="component" value="Unassembled WGS sequence"/>
</dbReference>
<evidence type="ECO:0000313" key="9">
    <source>
        <dbReference type="EMBL" id="RHA17443.1"/>
    </source>
</evidence>
<sequence>MLSIIIAFGKGKEYLKDCFDSIKEQDYKDIETVLVLDKANINPEENIEELISEFSQSINLKVYETGDNSGVSAARNLGLLKANGEHVYFLDSDDYLMEDTLTGLMKTMDENKDLTYGRIFHTWFKKAAFNVDQGDVIDDGSEQEVDSKVNNDDNFNFSEINDYKFKNFANLSEITVLGTVFKKKFLTDNNIKFNEEQKYYSDPEFWTKVLMNVKNYGCNKDSIYVKRYHNDKINLPSISQMEDDRKDAHFVQSFLDCMKLSESKTDIRNHFEKMACDYYVKVFSRKFHDNSADKESIDFALMSSMVKECGKKTISKYGFVEKKILKNATDYNMEKVKKWSNIRLIKRKLVMMFTSKKHMYRTINLYVFGKMKQKDNWIVFESFVGRNYSGQPKYIYRYLQKNYGSKFKYIWVVNDKNLVIDGNCKKIKRFGLKYYYYMTRSKYWVNNMRQPHAYPKRDSQIMLETWHGTPLKKLVFDMDDVHSANPKYKQIVYKQSRKWDYLLSDNPFSTEKFQSCFMYEKDKILELGYPANDPLYDKDLDKKADELKTKLGIPKNKKVLLYAPTWRDDNSYGAGEYKFELALDLKRLKEEIGDEYVILLRMHYWIVDKLDLTGMSDFVINVSNYSDITDIYIVSDICMTDYSSVFFDYANLKRPILYYMYDLEKYRDVLRGFYLDIEKELPGPILQTNDEVIDAIKNIDKVNEEYKDKYQEFYNRFCCIDDGNAAKRVCEKVFDVK</sequence>
<proteinExistence type="inferred from homology"/>
<evidence type="ECO:0000256" key="4">
    <source>
        <dbReference type="ARBA" id="ARBA00022679"/>
    </source>
</evidence>
<evidence type="ECO:0000259" key="8">
    <source>
        <dbReference type="Pfam" id="PF00535"/>
    </source>
</evidence>
<dbReference type="PANTHER" id="PTHR37316:SF3">
    <property type="entry name" value="TEICHOIC ACID GLYCEROL-PHOSPHATE TRANSFERASE"/>
    <property type="match status" value="1"/>
</dbReference>